<feature type="non-terminal residue" evidence="1">
    <location>
        <position position="1"/>
    </location>
</feature>
<evidence type="ECO:0000313" key="2">
    <source>
        <dbReference type="Proteomes" id="UP000789525"/>
    </source>
</evidence>
<organism evidence="1 2">
    <name type="scientific">Acaulospora colombiana</name>
    <dbReference type="NCBI Taxonomy" id="27376"/>
    <lineage>
        <taxon>Eukaryota</taxon>
        <taxon>Fungi</taxon>
        <taxon>Fungi incertae sedis</taxon>
        <taxon>Mucoromycota</taxon>
        <taxon>Glomeromycotina</taxon>
        <taxon>Glomeromycetes</taxon>
        <taxon>Diversisporales</taxon>
        <taxon>Acaulosporaceae</taxon>
        <taxon>Acaulospora</taxon>
    </lineage>
</organism>
<evidence type="ECO:0000313" key="1">
    <source>
        <dbReference type="EMBL" id="CAG8696363.1"/>
    </source>
</evidence>
<comment type="caution">
    <text evidence="1">The sequence shown here is derived from an EMBL/GenBank/DDBJ whole genome shotgun (WGS) entry which is preliminary data.</text>
</comment>
<gene>
    <name evidence="1" type="ORF">ACOLOM_LOCUS10044</name>
</gene>
<name>A0ACA9P7N6_9GLOM</name>
<feature type="non-terminal residue" evidence="1">
    <location>
        <position position="512"/>
    </location>
</feature>
<proteinExistence type="predicted"/>
<sequence>VNAQNSRILIQCAPGYTNTNIQMSNGVETTVSGDLPMYKVELKFKPSSDNSKEHVIKVLGGSDKLSPDEFFVRTRYHQTVFDTMLIAHSTGDFCLIGEKGVGKSVLIRYFAKNLGYKIEYIPLYKDMSARDLLQRRGTTSSGDTTWEDSPLVKAAIAGNIALMDGIDTLSYGALVTLQRLVNEREMTLPNGKQLIHSMRYKKLIEKHGFTDETLRSKAIFPVHPAFRIVASGRPQNSVEGKQGSWLSPEIVSMFQFVVVLPLDHQEEVQVLKTLSPGINDDRLALLLNFANHLRNSTDETIGSLSDSLSTRQLIRICRRLTLFPDESLYQAIHKVSLSRFLPSLVRSALEELMIKNGILPPSEPVNIERLKIEVLPSPDDPQILCIGGVEQPIAEGSNSLLIPDVVFHENPKQTEILMQMLQDYQLGEHLLLIGNQGVGKNKLADYFLQLLKLPREYIQLHRDTTVQNLTAMPSIIDGILQYDDSPLVVDEADKAPTYVTAVLRNLLEDGQM</sequence>
<keyword evidence="2" id="KW-1185">Reference proteome</keyword>
<dbReference type="Proteomes" id="UP000789525">
    <property type="component" value="Unassembled WGS sequence"/>
</dbReference>
<dbReference type="EMBL" id="CAJVPT010031079">
    <property type="protein sequence ID" value="CAG8696363.1"/>
    <property type="molecule type" value="Genomic_DNA"/>
</dbReference>
<reference evidence="1" key="1">
    <citation type="submission" date="2021-06" db="EMBL/GenBank/DDBJ databases">
        <authorList>
            <person name="Kallberg Y."/>
            <person name="Tangrot J."/>
            <person name="Rosling A."/>
        </authorList>
    </citation>
    <scope>NUCLEOTIDE SEQUENCE</scope>
    <source>
        <strain evidence="1">CL356</strain>
    </source>
</reference>
<accession>A0ACA9P7N6</accession>
<protein>
    <submittedName>
        <fullName evidence="1">9366_t:CDS:1</fullName>
    </submittedName>
</protein>